<dbReference type="SUPFAM" id="SSF53613">
    <property type="entry name" value="Ribokinase-like"/>
    <property type="match status" value="1"/>
</dbReference>
<proteinExistence type="inferred from homology"/>
<comment type="function">
    <text evidence="13">Condenses 4-methyl-5-(beta-hydroxyethyl)thiazole monophosphate (THZ-P) and 2-methyl-4-amino-5-hydroxymethyl pyrimidine pyrophosphate (HMP-PP) to form thiamine monophosphate (TMP).</text>
</comment>
<dbReference type="EMBL" id="JBELOE010000116">
    <property type="protein sequence ID" value="MER2491411.1"/>
    <property type="molecule type" value="Genomic_DNA"/>
</dbReference>
<feature type="binding site" evidence="13">
    <location>
        <position position="393"/>
    </location>
    <ligand>
        <name>Mg(2+)</name>
        <dbReference type="ChEBI" id="CHEBI:18420"/>
    </ligand>
</feature>
<feature type="binding site" evidence="13">
    <location>
        <position position="412"/>
    </location>
    <ligand>
        <name>4-amino-2-methyl-5-(diphosphooxymethyl)pyrimidine</name>
        <dbReference type="ChEBI" id="CHEBI:57841"/>
    </ligand>
</feature>
<dbReference type="Pfam" id="PF02581">
    <property type="entry name" value="TMP-TENI"/>
    <property type="match status" value="1"/>
</dbReference>
<comment type="catalytic activity">
    <reaction evidence="11 13">
        <text>2-(2-carboxy-4-methylthiazol-5-yl)ethyl phosphate + 4-amino-2-methyl-5-(diphosphooxymethyl)pyrimidine + 2 H(+) = thiamine phosphate + CO2 + diphosphate</text>
        <dbReference type="Rhea" id="RHEA:47848"/>
        <dbReference type="ChEBI" id="CHEBI:15378"/>
        <dbReference type="ChEBI" id="CHEBI:16526"/>
        <dbReference type="ChEBI" id="CHEBI:33019"/>
        <dbReference type="ChEBI" id="CHEBI:37575"/>
        <dbReference type="ChEBI" id="CHEBI:57841"/>
        <dbReference type="ChEBI" id="CHEBI:62890"/>
        <dbReference type="EC" id="2.5.1.3"/>
    </reaction>
</comment>
<dbReference type="Gene3D" id="3.40.1190.20">
    <property type="match status" value="1"/>
</dbReference>
<comment type="catalytic activity">
    <reaction evidence="12 13">
        <text>2-[(2R,5Z)-2-carboxy-4-methylthiazol-5(2H)-ylidene]ethyl phosphate + 4-amino-2-methyl-5-(diphosphooxymethyl)pyrimidine + 2 H(+) = thiamine phosphate + CO2 + diphosphate</text>
        <dbReference type="Rhea" id="RHEA:47844"/>
        <dbReference type="ChEBI" id="CHEBI:15378"/>
        <dbReference type="ChEBI" id="CHEBI:16526"/>
        <dbReference type="ChEBI" id="CHEBI:33019"/>
        <dbReference type="ChEBI" id="CHEBI:37575"/>
        <dbReference type="ChEBI" id="CHEBI:57841"/>
        <dbReference type="ChEBI" id="CHEBI:62899"/>
        <dbReference type="EC" id="2.5.1.3"/>
    </reaction>
</comment>
<dbReference type="InterPro" id="IPR029056">
    <property type="entry name" value="Ribokinase-like"/>
</dbReference>
<keyword evidence="7 13" id="KW-0460">Magnesium</keyword>
<dbReference type="InterPro" id="IPR004399">
    <property type="entry name" value="HMP/HMP-P_kinase_dom"/>
</dbReference>
<evidence type="ECO:0000256" key="6">
    <source>
        <dbReference type="ARBA" id="ARBA00022840"/>
    </source>
</evidence>
<dbReference type="HAMAP" id="MF_00097">
    <property type="entry name" value="TMP_synthase"/>
    <property type="match status" value="1"/>
</dbReference>
<feature type="binding site" evidence="13">
    <location>
        <begin position="438"/>
        <end position="440"/>
    </location>
    <ligand>
        <name>2-[(2R,5Z)-2-carboxy-4-methylthiazol-5(2H)-ylidene]ethyl phosphate</name>
        <dbReference type="ChEBI" id="CHEBI:62899"/>
    </ligand>
</feature>
<keyword evidence="4" id="KW-0547">Nucleotide-binding</keyword>
<keyword evidence="3 13" id="KW-0479">Metal-binding</keyword>
<evidence type="ECO:0000256" key="1">
    <source>
        <dbReference type="ARBA" id="ARBA00005165"/>
    </source>
</evidence>
<dbReference type="CDD" id="cd00564">
    <property type="entry name" value="TMP_TenI"/>
    <property type="match status" value="1"/>
</dbReference>
<evidence type="ECO:0000259" key="14">
    <source>
        <dbReference type="Pfam" id="PF02581"/>
    </source>
</evidence>
<dbReference type="CDD" id="cd01169">
    <property type="entry name" value="HMPP_kinase"/>
    <property type="match status" value="1"/>
</dbReference>
<comment type="catalytic activity">
    <reaction evidence="10 13">
        <text>4-methyl-5-(2-phosphooxyethyl)-thiazole + 4-amino-2-methyl-5-(diphosphooxymethyl)pyrimidine + H(+) = thiamine phosphate + diphosphate</text>
        <dbReference type="Rhea" id="RHEA:22328"/>
        <dbReference type="ChEBI" id="CHEBI:15378"/>
        <dbReference type="ChEBI" id="CHEBI:33019"/>
        <dbReference type="ChEBI" id="CHEBI:37575"/>
        <dbReference type="ChEBI" id="CHEBI:57841"/>
        <dbReference type="ChEBI" id="CHEBI:58296"/>
        <dbReference type="EC" id="2.5.1.3"/>
    </reaction>
</comment>
<feature type="binding site" evidence="13">
    <location>
        <position position="471"/>
    </location>
    <ligand>
        <name>2-[(2R,5Z)-2-carboxy-4-methylthiazol-5(2H)-ylidene]ethyl phosphate</name>
        <dbReference type="ChEBI" id="CHEBI:62899"/>
    </ligand>
</feature>
<dbReference type="InterPro" id="IPR022998">
    <property type="entry name" value="ThiamineP_synth_TenI"/>
</dbReference>
<keyword evidence="2 13" id="KW-0808">Transferase</keyword>
<evidence type="ECO:0000256" key="12">
    <source>
        <dbReference type="ARBA" id="ARBA00047883"/>
    </source>
</evidence>
<feature type="binding site" evidence="13">
    <location>
        <begin position="341"/>
        <end position="345"/>
    </location>
    <ligand>
        <name>4-amino-2-methyl-5-(diphosphooxymethyl)pyrimidine</name>
        <dbReference type="ChEBI" id="CHEBI:57841"/>
    </ligand>
</feature>
<evidence type="ECO:0000256" key="9">
    <source>
        <dbReference type="ARBA" id="ARBA00023268"/>
    </source>
</evidence>
<comment type="pathway">
    <text evidence="1 13">Cofactor biosynthesis; thiamine diphosphate biosynthesis; thiamine phosphate from 4-amino-2-methyl-5-diphosphomethylpyrimidine and 4-methyl-5-(2-phosphoethyl)-thiazole: step 1/1.</text>
</comment>
<keyword evidence="9" id="KW-0511">Multifunctional enzyme</keyword>
<evidence type="ECO:0000256" key="4">
    <source>
        <dbReference type="ARBA" id="ARBA00022741"/>
    </source>
</evidence>
<feature type="domain" description="Thiamine phosphate synthase/TenI" evidence="14">
    <location>
        <begin position="324"/>
        <end position="494"/>
    </location>
</feature>
<dbReference type="PANTHER" id="PTHR20858:SF17">
    <property type="entry name" value="HYDROXYMETHYLPYRIMIDINE_PHOSPHOMETHYLPYRIMIDINE KINASE THI20-RELATED"/>
    <property type="match status" value="1"/>
</dbReference>
<evidence type="ECO:0000259" key="15">
    <source>
        <dbReference type="Pfam" id="PF08543"/>
    </source>
</evidence>
<dbReference type="PANTHER" id="PTHR20858">
    <property type="entry name" value="PHOSPHOMETHYLPYRIMIDINE KINASE"/>
    <property type="match status" value="1"/>
</dbReference>
<evidence type="ECO:0000256" key="13">
    <source>
        <dbReference type="HAMAP-Rule" id="MF_00097"/>
    </source>
</evidence>
<comment type="caution">
    <text evidence="16">The sequence shown here is derived from an EMBL/GenBank/DDBJ whole genome shotgun (WGS) entry which is preliminary data.</text>
</comment>
<dbReference type="InterPro" id="IPR036206">
    <property type="entry name" value="ThiamineP_synth_sf"/>
</dbReference>
<feature type="binding site" evidence="13">
    <location>
        <position position="441"/>
    </location>
    <ligand>
        <name>4-amino-2-methyl-5-(diphosphooxymethyl)pyrimidine</name>
        <dbReference type="ChEBI" id="CHEBI:57841"/>
    </ligand>
</feature>
<dbReference type="NCBIfam" id="NF002904">
    <property type="entry name" value="PRK03512.1"/>
    <property type="match status" value="1"/>
</dbReference>
<evidence type="ECO:0000256" key="3">
    <source>
        <dbReference type="ARBA" id="ARBA00022723"/>
    </source>
</evidence>
<keyword evidence="17" id="KW-1185">Reference proteome</keyword>
<dbReference type="GO" id="GO:0004789">
    <property type="term" value="F:thiamine-phosphate diphosphorylase activity"/>
    <property type="evidence" value="ECO:0007669"/>
    <property type="project" value="UniProtKB-EC"/>
</dbReference>
<evidence type="ECO:0000256" key="5">
    <source>
        <dbReference type="ARBA" id="ARBA00022777"/>
    </source>
</evidence>
<evidence type="ECO:0000256" key="2">
    <source>
        <dbReference type="ARBA" id="ARBA00022679"/>
    </source>
</evidence>
<feature type="binding site" evidence="13">
    <location>
        <begin position="491"/>
        <end position="492"/>
    </location>
    <ligand>
        <name>2-[(2R,5Z)-2-carboxy-4-methylthiazol-5(2H)-ylidene]ethyl phosphate</name>
        <dbReference type="ChEBI" id="CHEBI:62899"/>
    </ligand>
</feature>
<evidence type="ECO:0000313" key="17">
    <source>
        <dbReference type="Proteomes" id="UP001467690"/>
    </source>
</evidence>
<dbReference type="Gene3D" id="3.20.20.70">
    <property type="entry name" value="Aldolase class I"/>
    <property type="match status" value="1"/>
</dbReference>
<sequence length="525" mass="56425">MTFENTASRPIVWSIAGSDCSGGAGIQADLKTMHNLGCDVCTVITANTAQNSFGVQEINAVSNQVLLSQLDSLAQDRLPSVIKIGLLANSQQVEIVASWILDLQNSAPLPRIVYDPVAIASAGGSLAEEDIIPSIKEKLLPLVDVLTPNAEECQRLSGVYIINWESMIEASRGLMKLGVGACIIKGGHIDVDTSHCVDMADIGEQQYWLASKRNFSEHNHGTGCTYASAIAALLAQGYLLRDAATVAKAFINQGLAEAASFQGAYGPIRQGQWPLNPLDYPEIVQSGSPVANKLDWEIGPGNATWATDFAACNTQSLGLYPVVDSAEWIEKLAKLGVKTIQLRIKNATQETLRAQIKKSVELGKQYNLRLFINDYWQLAIQYQAYGVHLGQEDIQSANLQAIKKAGLRLGISTHGEFELLSALQVKPSYIAVGAIYPTNTKDMTGQIQGVRRLSRYLKLVEGAIPMVAIGGITKANAPDVAATGVGSIAVVTAITQAENVAMTVEYFKQILSESNALEQNEQLNG</sequence>
<comment type="similarity">
    <text evidence="13">Belongs to the thiamine-phosphate synthase family.</text>
</comment>
<gene>
    <name evidence="13 16" type="primary">thiE</name>
    <name evidence="16" type="ORF">ABS311_05900</name>
</gene>
<feature type="binding site" evidence="13">
    <location>
        <position position="374"/>
    </location>
    <ligand>
        <name>Mg(2+)</name>
        <dbReference type="ChEBI" id="CHEBI:18420"/>
    </ligand>
</feature>
<dbReference type="InterPro" id="IPR034291">
    <property type="entry name" value="TMP_synthase"/>
</dbReference>
<dbReference type="NCBIfam" id="TIGR00693">
    <property type="entry name" value="thiE"/>
    <property type="match status" value="1"/>
</dbReference>
<organism evidence="16 17">
    <name type="scientific">Catenovulum sediminis</name>
    <dbReference type="NCBI Taxonomy" id="1740262"/>
    <lineage>
        <taxon>Bacteria</taxon>
        <taxon>Pseudomonadati</taxon>
        <taxon>Pseudomonadota</taxon>
        <taxon>Gammaproteobacteria</taxon>
        <taxon>Alteromonadales</taxon>
        <taxon>Alteromonadaceae</taxon>
        <taxon>Catenovulum</taxon>
    </lineage>
</organism>
<evidence type="ECO:0000256" key="7">
    <source>
        <dbReference type="ARBA" id="ARBA00022842"/>
    </source>
</evidence>
<keyword evidence="6" id="KW-0067">ATP-binding</keyword>
<reference evidence="16 17" key="1">
    <citation type="submission" date="2024-06" db="EMBL/GenBank/DDBJ databases">
        <authorList>
            <person name="Chen R.Y."/>
        </authorList>
    </citation>
    <scope>NUCLEOTIDE SEQUENCE [LARGE SCALE GENOMIC DNA]</scope>
    <source>
        <strain evidence="16 17">D2</strain>
    </source>
</reference>
<protein>
    <recommendedName>
        <fullName evidence="13">Thiamine-phosphate synthase</fullName>
        <shortName evidence="13">TP synthase</shortName>
        <shortName evidence="13">TPS</shortName>
        <ecNumber evidence="13">2.5.1.3</ecNumber>
    </recommendedName>
    <alternativeName>
        <fullName evidence="13">Thiamine-phosphate pyrophosphorylase</fullName>
        <shortName evidence="13">TMP pyrophosphorylase</shortName>
        <shortName evidence="13">TMP-PPase</shortName>
    </alternativeName>
</protein>
<evidence type="ECO:0000256" key="8">
    <source>
        <dbReference type="ARBA" id="ARBA00022977"/>
    </source>
</evidence>
<feature type="domain" description="Pyridoxamine kinase/Phosphomethylpyrimidine kinase" evidence="15">
    <location>
        <begin position="19"/>
        <end position="268"/>
    </location>
</feature>
<keyword evidence="8 13" id="KW-0784">Thiamine biosynthesis</keyword>
<comment type="cofactor">
    <cofactor evidence="13">
        <name>Mg(2+)</name>
        <dbReference type="ChEBI" id="CHEBI:18420"/>
    </cofactor>
    <text evidence="13">Binds 1 Mg(2+) ion per subunit.</text>
</comment>
<dbReference type="InterPro" id="IPR013749">
    <property type="entry name" value="PM/HMP-P_kinase-1"/>
</dbReference>
<dbReference type="Proteomes" id="UP001467690">
    <property type="component" value="Unassembled WGS sequence"/>
</dbReference>
<feature type="binding site" evidence="13">
    <location>
        <position position="373"/>
    </location>
    <ligand>
        <name>4-amino-2-methyl-5-(diphosphooxymethyl)pyrimidine</name>
        <dbReference type="ChEBI" id="CHEBI:57841"/>
    </ligand>
</feature>
<dbReference type="RefSeq" id="WP_350401046.1">
    <property type="nucleotide sequence ID" value="NZ_JBELOE010000116.1"/>
</dbReference>
<keyword evidence="5" id="KW-0418">Kinase</keyword>
<dbReference type="InterPro" id="IPR013785">
    <property type="entry name" value="Aldolase_TIM"/>
</dbReference>
<evidence type="ECO:0000256" key="11">
    <source>
        <dbReference type="ARBA" id="ARBA00047851"/>
    </source>
</evidence>
<accession>A0ABV1RF65</accession>
<dbReference type="Pfam" id="PF08543">
    <property type="entry name" value="Phos_pyr_kin"/>
    <property type="match status" value="1"/>
</dbReference>
<dbReference type="EC" id="2.5.1.3" evidence="13"/>
<dbReference type="NCBIfam" id="TIGR00097">
    <property type="entry name" value="HMP-P_kinase"/>
    <property type="match status" value="1"/>
</dbReference>
<dbReference type="SUPFAM" id="SSF51391">
    <property type="entry name" value="Thiamin phosphate synthase"/>
    <property type="match status" value="1"/>
</dbReference>
<name>A0ABV1RF65_9ALTE</name>
<evidence type="ECO:0000256" key="10">
    <source>
        <dbReference type="ARBA" id="ARBA00047334"/>
    </source>
</evidence>
<evidence type="ECO:0000313" key="16">
    <source>
        <dbReference type="EMBL" id="MER2491411.1"/>
    </source>
</evidence>